<gene>
    <name evidence="2" type="ORF">E3N88_12292</name>
</gene>
<keyword evidence="3" id="KW-1185">Reference proteome</keyword>
<feature type="region of interest" description="Disordered" evidence="1">
    <location>
        <begin position="1"/>
        <end position="68"/>
    </location>
</feature>
<dbReference type="AlphaFoldDB" id="A0A5N6P744"/>
<dbReference type="OrthoDB" id="6415790at2759"/>
<evidence type="ECO:0000313" key="2">
    <source>
        <dbReference type="EMBL" id="KAD5960820.1"/>
    </source>
</evidence>
<organism evidence="2 3">
    <name type="scientific">Mikania micrantha</name>
    <name type="common">bitter vine</name>
    <dbReference type="NCBI Taxonomy" id="192012"/>
    <lineage>
        <taxon>Eukaryota</taxon>
        <taxon>Viridiplantae</taxon>
        <taxon>Streptophyta</taxon>
        <taxon>Embryophyta</taxon>
        <taxon>Tracheophyta</taxon>
        <taxon>Spermatophyta</taxon>
        <taxon>Magnoliopsida</taxon>
        <taxon>eudicotyledons</taxon>
        <taxon>Gunneridae</taxon>
        <taxon>Pentapetalae</taxon>
        <taxon>asterids</taxon>
        <taxon>campanulids</taxon>
        <taxon>Asterales</taxon>
        <taxon>Asteraceae</taxon>
        <taxon>Asteroideae</taxon>
        <taxon>Heliantheae alliance</taxon>
        <taxon>Eupatorieae</taxon>
        <taxon>Mikania</taxon>
    </lineage>
</organism>
<dbReference type="PANTHER" id="PTHR46695:SF19">
    <property type="entry name" value="CHROMATIN REGULATOR PHD FAMILY"/>
    <property type="match status" value="1"/>
</dbReference>
<evidence type="ECO:0000313" key="3">
    <source>
        <dbReference type="Proteomes" id="UP000326396"/>
    </source>
</evidence>
<dbReference type="EMBL" id="SZYD01000006">
    <property type="protein sequence ID" value="KAD5960820.1"/>
    <property type="molecule type" value="Genomic_DNA"/>
</dbReference>
<feature type="compositionally biased region" description="Polar residues" evidence="1">
    <location>
        <begin position="8"/>
        <end position="20"/>
    </location>
</feature>
<protein>
    <submittedName>
        <fullName evidence="2">Uncharacterized protein</fullName>
    </submittedName>
</protein>
<comment type="caution">
    <text evidence="2">The sequence shown here is derived from an EMBL/GenBank/DDBJ whole genome shotgun (WGS) entry which is preliminary data.</text>
</comment>
<accession>A0A5N6P744</accession>
<evidence type="ECO:0000256" key="1">
    <source>
        <dbReference type="SAM" id="MobiDB-lite"/>
    </source>
</evidence>
<proteinExistence type="predicted"/>
<dbReference type="Proteomes" id="UP000326396">
    <property type="component" value="Linkage Group LG14"/>
</dbReference>
<reference evidence="2 3" key="1">
    <citation type="submission" date="2019-05" db="EMBL/GenBank/DDBJ databases">
        <title>Mikania micrantha, genome provides insights into the molecular mechanism of rapid growth.</title>
        <authorList>
            <person name="Liu B."/>
        </authorList>
    </citation>
    <scope>NUCLEOTIDE SEQUENCE [LARGE SCALE GENOMIC DNA]</scope>
    <source>
        <strain evidence="2">NLD-2019</strain>
        <tissue evidence="2">Leaf</tissue>
    </source>
</reference>
<name>A0A5N6P744_9ASTR</name>
<dbReference type="PANTHER" id="PTHR46695">
    <property type="entry name" value="ZINC FINGER CCCH DOMAIN-CONTAINING PROTEIN 44-RELATED"/>
    <property type="match status" value="1"/>
</dbReference>
<sequence>MELRNSKVESSTFDQSQPIQKTDGDGSKILADVGNAGGGGEVMKRKRGRPPRVQANQPVAKKSKEEDEDEDVCFICFDGGRGVQRHTILLVSSGTKHFFDQKLNGTVVGIFVACVRRQHTICAILVPTHCAKDALESQIMCV</sequence>